<keyword evidence="3 5" id="KW-0964">Secreted</keyword>
<comment type="cofactor">
    <cofactor evidence="1">
        <name>Cu(2+)</name>
        <dbReference type="ChEBI" id="CHEBI:29036"/>
    </cofactor>
</comment>
<comment type="domain">
    <text evidence="5">Has a modular structure: an endo-beta-1,4-glucanase catalytic module at the N-terminus, a linker rich in serines and threonines, and a C-terminal carbohydrate-binding module (CBM).</text>
</comment>
<dbReference type="Proteomes" id="UP000800235">
    <property type="component" value="Unassembled WGS sequence"/>
</dbReference>
<evidence type="ECO:0000259" key="6">
    <source>
        <dbReference type="Pfam" id="PF03443"/>
    </source>
</evidence>
<dbReference type="GO" id="GO:0005576">
    <property type="term" value="C:extracellular region"/>
    <property type="evidence" value="ECO:0007669"/>
    <property type="project" value="UniProtKB-SubCell"/>
</dbReference>
<keyword evidence="8" id="KW-1185">Reference proteome</keyword>
<dbReference type="AlphaFoldDB" id="A0A9P4TU16"/>
<dbReference type="OrthoDB" id="4849160at2759"/>
<keyword evidence="5" id="KW-0136">Cellulose degradation</keyword>
<dbReference type="GO" id="GO:0030248">
    <property type="term" value="F:cellulose binding"/>
    <property type="evidence" value="ECO:0007669"/>
    <property type="project" value="UniProtKB-UniRule"/>
</dbReference>
<protein>
    <recommendedName>
        <fullName evidence="5">AA9 family lytic polysaccharide monooxygenase</fullName>
        <ecNumber evidence="5">1.14.99.56</ecNumber>
    </recommendedName>
    <alternativeName>
        <fullName evidence="5">Endo-beta-1,4-glucanase</fullName>
    </alternativeName>
    <alternativeName>
        <fullName evidence="5">Glycosyl hydrolase 61 family protein</fullName>
    </alternativeName>
</protein>
<gene>
    <name evidence="7" type="ORF">EJ08DRAFT_652585</name>
</gene>
<evidence type="ECO:0000256" key="2">
    <source>
        <dbReference type="ARBA" id="ARBA00004613"/>
    </source>
</evidence>
<organism evidence="7 8">
    <name type="scientific">Tothia fuscella</name>
    <dbReference type="NCBI Taxonomy" id="1048955"/>
    <lineage>
        <taxon>Eukaryota</taxon>
        <taxon>Fungi</taxon>
        <taxon>Dikarya</taxon>
        <taxon>Ascomycota</taxon>
        <taxon>Pezizomycotina</taxon>
        <taxon>Dothideomycetes</taxon>
        <taxon>Pleosporomycetidae</taxon>
        <taxon>Venturiales</taxon>
        <taxon>Cylindrosympodiaceae</taxon>
        <taxon>Tothia</taxon>
    </lineage>
</organism>
<dbReference type="PANTHER" id="PTHR33353">
    <property type="entry name" value="PUTATIVE (AFU_ORTHOLOGUE AFUA_1G12560)-RELATED"/>
    <property type="match status" value="1"/>
</dbReference>
<dbReference type="EC" id="1.14.99.56" evidence="5"/>
<dbReference type="Pfam" id="PF03443">
    <property type="entry name" value="AA9"/>
    <property type="match status" value="1"/>
</dbReference>
<keyword evidence="5" id="KW-0624">Polysaccharide degradation</keyword>
<evidence type="ECO:0000256" key="3">
    <source>
        <dbReference type="ARBA" id="ARBA00022525"/>
    </source>
</evidence>
<proteinExistence type="predicted"/>
<keyword evidence="4 5" id="KW-1015">Disulfide bond</keyword>
<dbReference type="GO" id="GO:0008810">
    <property type="term" value="F:cellulase activity"/>
    <property type="evidence" value="ECO:0007669"/>
    <property type="project" value="UniProtKB-UniRule"/>
</dbReference>
<evidence type="ECO:0000256" key="1">
    <source>
        <dbReference type="ARBA" id="ARBA00001973"/>
    </source>
</evidence>
<comment type="caution">
    <text evidence="7">The sequence shown here is derived from an EMBL/GenBank/DDBJ whole genome shotgun (WGS) entry which is preliminary data.</text>
</comment>
<dbReference type="GO" id="GO:0030245">
    <property type="term" value="P:cellulose catabolic process"/>
    <property type="evidence" value="ECO:0007669"/>
    <property type="project" value="UniProtKB-UniRule"/>
</dbReference>
<dbReference type="InterPro" id="IPR049892">
    <property type="entry name" value="AA9"/>
</dbReference>
<evidence type="ECO:0000256" key="4">
    <source>
        <dbReference type="ARBA" id="ARBA00023157"/>
    </source>
</evidence>
<dbReference type="PANTHER" id="PTHR33353:SF19">
    <property type="entry name" value="GLYCOSYLHYDROLASE FAMILY 61-8 PROTEIN"/>
    <property type="match status" value="1"/>
</dbReference>
<comment type="catalytic activity">
    <reaction evidence="5">
        <text>[(1-&gt;4)-beta-D-glucosyl]n+m + reduced acceptor + O2 = 4-dehydro-beta-D-glucosyl-[(1-&gt;4)-beta-D-glucosyl]n-1 + [(1-&gt;4)-beta-D-glucosyl]m + acceptor + H2O.</text>
        <dbReference type="EC" id="1.14.99.56"/>
    </reaction>
</comment>
<evidence type="ECO:0000313" key="8">
    <source>
        <dbReference type="Proteomes" id="UP000800235"/>
    </source>
</evidence>
<keyword evidence="5" id="KW-0119">Carbohydrate metabolism</keyword>
<reference evidence="7" key="1">
    <citation type="journal article" date="2020" name="Stud. Mycol.">
        <title>101 Dothideomycetes genomes: a test case for predicting lifestyles and emergence of pathogens.</title>
        <authorList>
            <person name="Haridas S."/>
            <person name="Albert R."/>
            <person name="Binder M."/>
            <person name="Bloem J."/>
            <person name="Labutti K."/>
            <person name="Salamov A."/>
            <person name="Andreopoulos B."/>
            <person name="Baker S."/>
            <person name="Barry K."/>
            <person name="Bills G."/>
            <person name="Bluhm B."/>
            <person name="Cannon C."/>
            <person name="Castanera R."/>
            <person name="Culley D."/>
            <person name="Daum C."/>
            <person name="Ezra D."/>
            <person name="Gonzalez J."/>
            <person name="Henrissat B."/>
            <person name="Kuo A."/>
            <person name="Liang C."/>
            <person name="Lipzen A."/>
            <person name="Lutzoni F."/>
            <person name="Magnuson J."/>
            <person name="Mondo S."/>
            <person name="Nolan M."/>
            <person name="Ohm R."/>
            <person name="Pangilinan J."/>
            <person name="Park H.-J."/>
            <person name="Ramirez L."/>
            <person name="Alfaro M."/>
            <person name="Sun H."/>
            <person name="Tritt A."/>
            <person name="Yoshinaga Y."/>
            <person name="Zwiers L.-H."/>
            <person name="Turgeon B."/>
            <person name="Goodwin S."/>
            <person name="Spatafora J."/>
            <person name="Crous P."/>
            <person name="Grigoriev I."/>
        </authorList>
    </citation>
    <scope>NUCLEOTIDE SEQUENCE</scope>
    <source>
        <strain evidence="7">CBS 130266</strain>
    </source>
</reference>
<sequence length="173" mass="18507">MSAPVTAGASVTAFWNSDKQGNPWPHAGGPMTVYMAKCPGDCASFGNPASAEWFKIHQEGLVSGTIGKGQWGTNKMMKDGFSLTVKIPATLEPGNYLIRHETINLARAPAEMYPECAQLKVTGSGTAKPSKEFLFKLPGAYRKTDAAIKYSMHDAAVANSKEYVIPGPPVWTG</sequence>
<evidence type="ECO:0000313" key="7">
    <source>
        <dbReference type="EMBL" id="KAF2423705.1"/>
    </source>
</evidence>
<dbReference type="Gene3D" id="2.70.50.70">
    <property type="match status" value="1"/>
</dbReference>
<dbReference type="InterPro" id="IPR005103">
    <property type="entry name" value="AA9_LPMO"/>
</dbReference>
<dbReference type="CDD" id="cd21175">
    <property type="entry name" value="LPMO_AA9"/>
    <property type="match status" value="1"/>
</dbReference>
<name>A0A9P4TU16_9PEZI</name>
<comment type="function">
    <text evidence="5">Lytic polysaccharide monooxygenase (LMPO) that depolymerizes crystalline and amorphous polysaccharides via the oxidation of scissile alpha- or beta-(1-4)-glycosidic bonds, yielding C1 and/or C4 oxidation products. Catalysis by LPMOs requires the reduction of the active-site copper from Cu(II) to Cu(I) by a reducing agent and H(2)O(2) or O(2) as a cosubstrate.</text>
</comment>
<dbReference type="EMBL" id="MU007078">
    <property type="protein sequence ID" value="KAF2423705.1"/>
    <property type="molecule type" value="Genomic_DNA"/>
</dbReference>
<accession>A0A9P4TU16</accession>
<comment type="subcellular location">
    <subcellularLocation>
        <location evidence="2 5">Secreted</location>
    </subcellularLocation>
</comment>
<feature type="domain" description="Auxiliary Activity family 9 catalytic" evidence="6">
    <location>
        <begin position="3"/>
        <end position="155"/>
    </location>
</feature>
<evidence type="ECO:0000256" key="5">
    <source>
        <dbReference type="RuleBase" id="RU368122"/>
    </source>
</evidence>